<sequence length="142" mass="16387">MASQSDSLGLIRSSLMKRWNRLVESFKFAQLILDRQVLPDRNWDLHVFIDASKNGYAAIVYATLRVENTIYSGIIYAKTAEVEGKIIKRVKEQLKLEKTILTAWTDSKCVLYVPSEDNSVDIGSKRCTPNELKNNDFWWSIR</sequence>
<dbReference type="AlphaFoldDB" id="A0A0N4UUD2"/>
<proteinExistence type="predicted"/>
<accession>A0A0N4UUD2</accession>
<evidence type="ECO:0000313" key="2">
    <source>
        <dbReference type="Proteomes" id="UP000274131"/>
    </source>
</evidence>
<organism evidence="3">
    <name type="scientific">Enterobius vermicularis</name>
    <name type="common">Human pinworm</name>
    <dbReference type="NCBI Taxonomy" id="51028"/>
    <lineage>
        <taxon>Eukaryota</taxon>
        <taxon>Metazoa</taxon>
        <taxon>Ecdysozoa</taxon>
        <taxon>Nematoda</taxon>
        <taxon>Chromadorea</taxon>
        <taxon>Rhabditida</taxon>
        <taxon>Spirurina</taxon>
        <taxon>Oxyuridomorpha</taxon>
        <taxon>Oxyuroidea</taxon>
        <taxon>Oxyuridae</taxon>
        <taxon>Enterobius</taxon>
    </lineage>
</organism>
<evidence type="ECO:0000313" key="3">
    <source>
        <dbReference type="WBParaSite" id="EVEC_0000098901-mRNA-1"/>
    </source>
</evidence>
<dbReference type="Proteomes" id="UP000274131">
    <property type="component" value="Unassembled WGS sequence"/>
</dbReference>
<gene>
    <name evidence="1" type="ORF">EVEC_LOCUS697</name>
</gene>
<name>A0A0N4UUD2_ENTVE</name>
<dbReference type="WBParaSite" id="EVEC_0000098901-mRNA-1">
    <property type="protein sequence ID" value="EVEC_0000098901-mRNA-1"/>
    <property type="gene ID" value="EVEC_0000098901"/>
</dbReference>
<dbReference type="EMBL" id="UXUI01002424">
    <property type="protein sequence ID" value="VDD85554.1"/>
    <property type="molecule type" value="Genomic_DNA"/>
</dbReference>
<dbReference type="InterPro" id="IPR008042">
    <property type="entry name" value="Retrotrans_Pao"/>
</dbReference>
<dbReference type="OrthoDB" id="5872779at2759"/>
<dbReference type="Pfam" id="PF05380">
    <property type="entry name" value="Peptidase_A17"/>
    <property type="match status" value="1"/>
</dbReference>
<evidence type="ECO:0000313" key="1">
    <source>
        <dbReference type="EMBL" id="VDD85554.1"/>
    </source>
</evidence>
<protein>
    <submittedName>
        <fullName evidence="3">RT_RNaseH_2 domain-containing protein</fullName>
    </submittedName>
</protein>
<reference evidence="1 2" key="2">
    <citation type="submission" date="2018-10" db="EMBL/GenBank/DDBJ databases">
        <authorList>
            <consortium name="Pathogen Informatics"/>
        </authorList>
    </citation>
    <scope>NUCLEOTIDE SEQUENCE [LARGE SCALE GENOMIC DNA]</scope>
</reference>
<reference evidence="3" key="1">
    <citation type="submission" date="2017-02" db="UniProtKB">
        <authorList>
            <consortium name="WormBaseParasite"/>
        </authorList>
    </citation>
    <scope>IDENTIFICATION</scope>
</reference>
<dbReference type="STRING" id="51028.A0A0N4UUD2"/>
<keyword evidence="2" id="KW-1185">Reference proteome</keyword>